<gene>
    <name evidence="2" type="ORF">DPMN_002059</name>
</gene>
<name>A0A9D4RTI8_DREPO</name>
<proteinExistence type="predicted"/>
<evidence type="ECO:0000313" key="2">
    <source>
        <dbReference type="EMBL" id="KAH3878173.1"/>
    </source>
</evidence>
<reference evidence="2" key="2">
    <citation type="submission" date="2020-11" db="EMBL/GenBank/DDBJ databases">
        <authorList>
            <person name="McCartney M.A."/>
            <person name="Auch B."/>
            <person name="Kono T."/>
            <person name="Mallez S."/>
            <person name="Becker A."/>
            <person name="Gohl D.M."/>
            <person name="Silverstein K.A.T."/>
            <person name="Koren S."/>
            <person name="Bechman K.B."/>
            <person name="Herman A."/>
            <person name="Abrahante J.E."/>
            <person name="Garbe J."/>
        </authorList>
    </citation>
    <scope>NUCLEOTIDE SEQUENCE</scope>
    <source>
        <strain evidence="2">Duluth1</strain>
        <tissue evidence="2">Whole animal</tissue>
    </source>
</reference>
<evidence type="ECO:0000313" key="3">
    <source>
        <dbReference type="Proteomes" id="UP000828390"/>
    </source>
</evidence>
<protein>
    <submittedName>
        <fullName evidence="2">Uncharacterized protein</fullName>
    </submittedName>
</protein>
<feature type="compositionally biased region" description="Acidic residues" evidence="1">
    <location>
        <begin position="85"/>
        <end position="96"/>
    </location>
</feature>
<feature type="compositionally biased region" description="Gly residues" evidence="1">
    <location>
        <begin position="97"/>
        <end position="108"/>
    </location>
</feature>
<dbReference type="AlphaFoldDB" id="A0A9D4RTI8"/>
<dbReference type="Proteomes" id="UP000828390">
    <property type="component" value="Unassembled WGS sequence"/>
</dbReference>
<organism evidence="2 3">
    <name type="scientific">Dreissena polymorpha</name>
    <name type="common">Zebra mussel</name>
    <name type="synonym">Mytilus polymorpha</name>
    <dbReference type="NCBI Taxonomy" id="45954"/>
    <lineage>
        <taxon>Eukaryota</taxon>
        <taxon>Metazoa</taxon>
        <taxon>Spiralia</taxon>
        <taxon>Lophotrochozoa</taxon>
        <taxon>Mollusca</taxon>
        <taxon>Bivalvia</taxon>
        <taxon>Autobranchia</taxon>
        <taxon>Heteroconchia</taxon>
        <taxon>Euheterodonta</taxon>
        <taxon>Imparidentia</taxon>
        <taxon>Neoheterodontei</taxon>
        <taxon>Myida</taxon>
        <taxon>Dreissenoidea</taxon>
        <taxon>Dreissenidae</taxon>
        <taxon>Dreissena</taxon>
    </lineage>
</organism>
<dbReference type="EMBL" id="JAIWYP010000001">
    <property type="protein sequence ID" value="KAH3878173.1"/>
    <property type="molecule type" value="Genomic_DNA"/>
</dbReference>
<sequence length="117" mass="12609">MGLMPYPPIIAIAHLVYPSCSLTITALNDTLASKGLKHFEPEAGHSWNSILSMRTRLLLEHYLSDTGHLSNETVVNDYAWKNDDVNTDDDDDDDGDGGGGGGGGGGCGDDYRLYILH</sequence>
<evidence type="ECO:0000256" key="1">
    <source>
        <dbReference type="SAM" id="MobiDB-lite"/>
    </source>
</evidence>
<feature type="region of interest" description="Disordered" evidence="1">
    <location>
        <begin position="81"/>
        <end position="109"/>
    </location>
</feature>
<comment type="caution">
    <text evidence="2">The sequence shown here is derived from an EMBL/GenBank/DDBJ whole genome shotgun (WGS) entry which is preliminary data.</text>
</comment>
<reference evidence="2" key="1">
    <citation type="journal article" date="2019" name="bioRxiv">
        <title>The Genome of the Zebra Mussel, Dreissena polymorpha: A Resource for Invasive Species Research.</title>
        <authorList>
            <person name="McCartney M.A."/>
            <person name="Auch B."/>
            <person name="Kono T."/>
            <person name="Mallez S."/>
            <person name="Zhang Y."/>
            <person name="Obille A."/>
            <person name="Becker A."/>
            <person name="Abrahante J.E."/>
            <person name="Garbe J."/>
            <person name="Badalamenti J.P."/>
            <person name="Herman A."/>
            <person name="Mangelson H."/>
            <person name="Liachko I."/>
            <person name="Sullivan S."/>
            <person name="Sone E.D."/>
            <person name="Koren S."/>
            <person name="Silverstein K.A.T."/>
            <person name="Beckman K.B."/>
            <person name="Gohl D.M."/>
        </authorList>
    </citation>
    <scope>NUCLEOTIDE SEQUENCE</scope>
    <source>
        <strain evidence="2">Duluth1</strain>
        <tissue evidence="2">Whole animal</tissue>
    </source>
</reference>
<accession>A0A9D4RTI8</accession>
<keyword evidence="3" id="KW-1185">Reference proteome</keyword>